<feature type="region of interest" description="Disordered" evidence="4">
    <location>
        <begin position="1"/>
        <end position="39"/>
    </location>
</feature>
<dbReference type="GO" id="GO:0031966">
    <property type="term" value="C:mitochondrial membrane"/>
    <property type="evidence" value="ECO:0007669"/>
    <property type="project" value="UniProtKB-SubCell"/>
</dbReference>
<comment type="subcellular location">
    <subcellularLocation>
        <location evidence="1">Mitochondrion membrane</location>
    </subcellularLocation>
</comment>
<keyword evidence="5" id="KW-1133">Transmembrane helix</keyword>
<gene>
    <name evidence="7" type="ORF">PCANC_05630</name>
    <name evidence="6" type="ORF">PCASD_01750</name>
</gene>
<dbReference type="STRING" id="200324.A0A2N5VJZ1"/>
<dbReference type="OrthoDB" id="2094445at2759"/>
<evidence type="ECO:0000256" key="2">
    <source>
        <dbReference type="ARBA" id="ARBA00023128"/>
    </source>
</evidence>
<evidence type="ECO:0000313" key="7">
    <source>
        <dbReference type="EMBL" id="PLW54469.1"/>
    </source>
</evidence>
<reference evidence="8 9" key="1">
    <citation type="submission" date="2017-11" db="EMBL/GenBank/DDBJ databases">
        <title>De novo assembly and phasing of dikaryotic genomes from two isolates of Puccinia coronata f. sp. avenae, the causal agent of oat crown rust.</title>
        <authorList>
            <person name="Miller M.E."/>
            <person name="Zhang Y."/>
            <person name="Omidvar V."/>
            <person name="Sperschneider J."/>
            <person name="Schwessinger B."/>
            <person name="Raley C."/>
            <person name="Palmer J.M."/>
            <person name="Garnica D."/>
            <person name="Upadhyaya N."/>
            <person name="Rathjen J."/>
            <person name="Taylor J.M."/>
            <person name="Park R.F."/>
            <person name="Dodds P.N."/>
            <person name="Hirsch C.D."/>
            <person name="Kianian S.F."/>
            <person name="Figueroa M."/>
        </authorList>
    </citation>
    <scope>NUCLEOTIDE SEQUENCE [LARGE SCALE GENOMIC DNA]</scope>
    <source>
        <strain evidence="7">12NC29</strain>
        <strain evidence="6">12SD80</strain>
    </source>
</reference>
<feature type="transmembrane region" description="Helical" evidence="5">
    <location>
        <begin position="60"/>
        <end position="77"/>
    </location>
</feature>
<dbReference type="Pfam" id="PF11022">
    <property type="entry name" value="ATP19"/>
    <property type="match status" value="1"/>
</dbReference>
<dbReference type="Proteomes" id="UP000235388">
    <property type="component" value="Unassembled WGS sequence"/>
</dbReference>
<keyword evidence="2" id="KW-0496">Mitochondrion</keyword>
<keyword evidence="5" id="KW-0812">Transmembrane</keyword>
<dbReference type="GO" id="GO:0015986">
    <property type="term" value="P:proton motive force-driven ATP synthesis"/>
    <property type="evidence" value="ECO:0007669"/>
    <property type="project" value="TreeGrafter"/>
</dbReference>
<evidence type="ECO:0000256" key="4">
    <source>
        <dbReference type="SAM" id="MobiDB-lite"/>
    </source>
</evidence>
<dbReference type="Proteomes" id="UP000235392">
    <property type="component" value="Unassembled WGS sequence"/>
</dbReference>
<evidence type="ECO:0000313" key="6">
    <source>
        <dbReference type="EMBL" id="PLW50318.1"/>
    </source>
</evidence>
<keyword evidence="8" id="KW-1185">Reference proteome</keyword>
<keyword evidence="3 5" id="KW-0472">Membrane</keyword>
<evidence type="ECO:0000313" key="9">
    <source>
        <dbReference type="Proteomes" id="UP000235392"/>
    </source>
</evidence>
<comment type="caution">
    <text evidence="6">The sequence shown here is derived from an EMBL/GenBank/DDBJ whole genome shotgun (WGS) entry which is preliminary data.</text>
</comment>
<name>A0A2N5VJZ1_9BASI</name>
<evidence type="ECO:0000313" key="8">
    <source>
        <dbReference type="Proteomes" id="UP000235388"/>
    </source>
</evidence>
<dbReference type="EMBL" id="PGCJ01000045">
    <property type="protein sequence ID" value="PLW54469.1"/>
    <property type="molecule type" value="Genomic_DNA"/>
</dbReference>
<evidence type="ECO:0000256" key="1">
    <source>
        <dbReference type="ARBA" id="ARBA00004325"/>
    </source>
</evidence>
<dbReference type="EMBL" id="PGCI01000011">
    <property type="protein sequence ID" value="PLW50318.1"/>
    <property type="molecule type" value="Genomic_DNA"/>
</dbReference>
<dbReference type="InterPro" id="IPR021278">
    <property type="entry name" value="ATP19"/>
</dbReference>
<proteinExistence type="predicted"/>
<accession>A0A2N5VJZ1</accession>
<sequence length="124" mass="13268">MLRNKGAYATSDAIRRPQHSPTADIDLSSTHPPTTDIPSYLSSSSTMSYVIFGRRVLNEHLAVGTLAVFGTGVALAMRGDSKADKSKIPAPAISSSSKDEEAFIREFVANMEREDAAASASKKH</sequence>
<feature type="compositionally biased region" description="Polar residues" evidence="4">
    <location>
        <begin position="27"/>
        <end position="37"/>
    </location>
</feature>
<organism evidence="6 9">
    <name type="scientific">Puccinia coronata f. sp. avenae</name>
    <dbReference type="NCBI Taxonomy" id="200324"/>
    <lineage>
        <taxon>Eukaryota</taxon>
        <taxon>Fungi</taxon>
        <taxon>Dikarya</taxon>
        <taxon>Basidiomycota</taxon>
        <taxon>Pucciniomycotina</taxon>
        <taxon>Pucciniomycetes</taxon>
        <taxon>Pucciniales</taxon>
        <taxon>Pucciniaceae</taxon>
        <taxon>Puccinia</taxon>
    </lineage>
</organism>
<evidence type="ECO:0000256" key="3">
    <source>
        <dbReference type="ARBA" id="ARBA00023136"/>
    </source>
</evidence>
<evidence type="ECO:0008006" key="10">
    <source>
        <dbReference type="Google" id="ProtNLM"/>
    </source>
</evidence>
<protein>
    <recommendedName>
        <fullName evidence="10">ATP synthase subunit K, mitochondrial</fullName>
    </recommendedName>
</protein>
<dbReference type="AlphaFoldDB" id="A0A2N5VJZ1"/>
<evidence type="ECO:0000256" key="5">
    <source>
        <dbReference type="SAM" id="Phobius"/>
    </source>
</evidence>
<dbReference type="PANTHER" id="PTHR28074:SF1">
    <property type="entry name" value="ATP SYNTHASE SUBUNIT K, MITOCHONDRIAL"/>
    <property type="match status" value="1"/>
</dbReference>
<dbReference type="PANTHER" id="PTHR28074">
    <property type="entry name" value="ATP SYNTHASE SUBUNIT K, MITOCHONDRIAL"/>
    <property type="match status" value="1"/>
</dbReference>